<comment type="caution">
    <text evidence="1">The sequence shown here is derived from an EMBL/GenBank/DDBJ whole genome shotgun (WGS) entry which is preliminary data.</text>
</comment>
<name>A0A484FFC3_COLOR</name>
<dbReference type="EMBL" id="AMCV02000034">
    <property type="protein sequence ID" value="TDZ16528.1"/>
    <property type="molecule type" value="Genomic_DNA"/>
</dbReference>
<proteinExistence type="predicted"/>
<keyword evidence="2" id="KW-1185">Reference proteome</keyword>
<organism evidence="1 2">
    <name type="scientific">Colletotrichum orbiculare (strain 104-T / ATCC 96160 / CBS 514.97 / LARS 414 / MAFF 240422)</name>
    <name type="common">Cucumber anthracnose fungus</name>
    <name type="synonym">Colletotrichum lagenarium</name>
    <dbReference type="NCBI Taxonomy" id="1213857"/>
    <lineage>
        <taxon>Eukaryota</taxon>
        <taxon>Fungi</taxon>
        <taxon>Dikarya</taxon>
        <taxon>Ascomycota</taxon>
        <taxon>Pezizomycotina</taxon>
        <taxon>Sordariomycetes</taxon>
        <taxon>Hypocreomycetidae</taxon>
        <taxon>Glomerellales</taxon>
        <taxon>Glomerellaceae</taxon>
        <taxon>Colletotrichum</taxon>
        <taxon>Colletotrichum orbiculare species complex</taxon>
    </lineage>
</organism>
<protein>
    <submittedName>
        <fullName evidence="1">Uncharacterized protein</fullName>
    </submittedName>
</protein>
<sequence>MTVVVVVAAAAVAIAIAIATRPAPYFALVHFRRRNELTSVKSSFFEQDESQNMCLSRSLPHDDDEATDPGSFDGLLSTELDMGWPGKLLALYVPQNSFSISERGVGYESSLNVSGFIYVDAAGGVRWTKTHLINILHALSVHEPPMSR</sequence>
<evidence type="ECO:0000313" key="1">
    <source>
        <dbReference type="EMBL" id="TDZ16528.1"/>
    </source>
</evidence>
<evidence type="ECO:0000313" key="2">
    <source>
        <dbReference type="Proteomes" id="UP000014480"/>
    </source>
</evidence>
<accession>A0A484FFC3</accession>
<reference evidence="2" key="1">
    <citation type="journal article" date="2013" name="New Phytol.">
        <title>Comparative genomic and transcriptomic analyses reveal the hemibiotrophic stage shift of Colletotrichum fungi.</title>
        <authorList>
            <person name="Gan P."/>
            <person name="Ikeda K."/>
            <person name="Irieda H."/>
            <person name="Narusaka M."/>
            <person name="O'Connell R.J."/>
            <person name="Narusaka Y."/>
            <person name="Takano Y."/>
            <person name="Kubo Y."/>
            <person name="Shirasu K."/>
        </authorList>
    </citation>
    <scope>NUCLEOTIDE SEQUENCE [LARGE SCALE GENOMIC DNA]</scope>
    <source>
        <strain evidence="2">104-T / ATCC 96160 / CBS 514.97 / LARS 414 / MAFF 240422</strain>
    </source>
</reference>
<gene>
    <name evidence="1" type="ORF">Cob_v010551</name>
</gene>
<dbReference type="AlphaFoldDB" id="A0A484FFC3"/>
<reference evidence="2" key="2">
    <citation type="journal article" date="2019" name="Mol. Plant Microbe Interact.">
        <title>Genome sequence resources for four phytopathogenic fungi from the Colletotrichum orbiculare species complex.</title>
        <authorList>
            <person name="Gan P."/>
            <person name="Tsushima A."/>
            <person name="Narusaka M."/>
            <person name="Narusaka Y."/>
            <person name="Takano Y."/>
            <person name="Kubo Y."/>
            <person name="Shirasu K."/>
        </authorList>
    </citation>
    <scope>GENOME REANNOTATION</scope>
    <source>
        <strain evidence="2">104-T / ATCC 96160 / CBS 514.97 / LARS 414 / MAFF 240422</strain>
    </source>
</reference>
<dbReference type="Proteomes" id="UP000014480">
    <property type="component" value="Unassembled WGS sequence"/>
</dbReference>